<comment type="caution">
    <text evidence="1">The sequence shown here is derived from an EMBL/GenBank/DDBJ whole genome shotgun (WGS) entry which is preliminary data.</text>
</comment>
<sequence length="142" mass="15301">MQRGDRRPGFIRRCEDGRAEPCWPAPPLSILGYESNRRADLQPIESAVDDGVAMEVDLLGVIGLDESVVLTRHEARDAPAGFTGMDLHLATHPARGILNLAVCGGEGFSHRDQGVLVFRLVPVGPVDDDVIVARHGDAKVNS</sequence>
<proteinExistence type="predicted"/>
<protein>
    <submittedName>
        <fullName evidence="1">Uncharacterized protein</fullName>
    </submittedName>
</protein>
<evidence type="ECO:0000313" key="1">
    <source>
        <dbReference type="EMBL" id="GLQ56581.1"/>
    </source>
</evidence>
<name>A0ABQ5WAB6_9HYPH</name>
<evidence type="ECO:0000313" key="2">
    <source>
        <dbReference type="Proteomes" id="UP001156691"/>
    </source>
</evidence>
<dbReference type="EMBL" id="BSNS01000020">
    <property type="protein sequence ID" value="GLQ56581.1"/>
    <property type="molecule type" value="Genomic_DNA"/>
</dbReference>
<reference evidence="2" key="1">
    <citation type="journal article" date="2019" name="Int. J. Syst. Evol. Microbiol.">
        <title>The Global Catalogue of Microorganisms (GCM) 10K type strain sequencing project: providing services to taxonomists for standard genome sequencing and annotation.</title>
        <authorList>
            <consortium name="The Broad Institute Genomics Platform"/>
            <consortium name="The Broad Institute Genome Sequencing Center for Infectious Disease"/>
            <person name="Wu L."/>
            <person name="Ma J."/>
        </authorList>
    </citation>
    <scope>NUCLEOTIDE SEQUENCE [LARGE SCALE GENOMIC DNA]</scope>
    <source>
        <strain evidence="2">NBRC 112416</strain>
    </source>
</reference>
<dbReference type="Proteomes" id="UP001156691">
    <property type="component" value="Unassembled WGS sequence"/>
</dbReference>
<organism evidence="1 2">
    <name type="scientific">Devosia nitrariae</name>
    <dbReference type="NCBI Taxonomy" id="2071872"/>
    <lineage>
        <taxon>Bacteria</taxon>
        <taxon>Pseudomonadati</taxon>
        <taxon>Pseudomonadota</taxon>
        <taxon>Alphaproteobacteria</taxon>
        <taxon>Hyphomicrobiales</taxon>
        <taxon>Devosiaceae</taxon>
        <taxon>Devosia</taxon>
    </lineage>
</organism>
<accession>A0ABQ5WAB6</accession>
<keyword evidence="2" id="KW-1185">Reference proteome</keyword>
<gene>
    <name evidence="1" type="ORF">GCM10010862_38400</name>
</gene>